<dbReference type="GO" id="GO:0046872">
    <property type="term" value="F:metal ion binding"/>
    <property type="evidence" value="ECO:0007669"/>
    <property type="project" value="UniProtKB-KW"/>
</dbReference>
<feature type="transmembrane region" description="Helical" evidence="12">
    <location>
        <begin position="248"/>
        <end position="267"/>
    </location>
</feature>
<proteinExistence type="predicted"/>
<dbReference type="InterPro" id="IPR003780">
    <property type="entry name" value="COX15/CtaA_fam"/>
</dbReference>
<gene>
    <name evidence="13" type="ORF">UFOPK3610_00256</name>
</gene>
<evidence type="ECO:0000313" key="13">
    <source>
        <dbReference type="EMBL" id="CAB4903248.1"/>
    </source>
</evidence>
<keyword evidence="8" id="KW-0350">Heme biosynthesis</keyword>
<keyword evidence="7" id="KW-0408">Iron</keyword>
<reference evidence="13" key="1">
    <citation type="submission" date="2020-05" db="EMBL/GenBank/DDBJ databases">
        <authorList>
            <person name="Chiriac C."/>
            <person name="Salcher M."/>
            <person name="Ghai R."/>
            <person name="Kavagutti S V."/>
        </authorList>
    </citation>
    <scope>NUCLEOTIDE SEQUENCE</scope>
</reference>
<comment type="subcellular location">
    <subcellularLocation>
        <location evidence="1">Membrane</location>
        <topology evidence="1">Multi-pass membrane protein</topology>
    </subcellularLocation>
</comment>
<dbReference type="Pfam" id="PF02628">
    <property type="entry name" value="COX15-CtaA"/>
    <property type="match status" value="1"/>
</dbReference>
<protein>
    <submittedName>
        <fullName evidence="13">Unannotated protein</fullName>
    </submittedName>
</protein>
<feature type="transmembrane region" description="Helical" evidence="12">
    <location>
        <begin position="103"/>
        <end position="126"/>
    </location>
</feature>
<accession>A0A6J7G9R9</accession>
<keyword evidence="6" id="KW-0560">Oxidoreductase</keyword>
<organism evidence="13">
    <name type="scientific">freshwater metagenome</name>
    <dbReference type="NCBI Taxonomy" id="449393"/>
    <lineage>
        <taxon>unclassified sequences</taxon>
        <taxon>metagenomes</taxon>
        <taxon>ecological metagenomes</taxon>
    </lineage>
</organism>
<evidence type="ECO:0000256" key="6">
    <source>
        <dbReference type="ARBA" id="ARBA00023002"/>
    </source>
</evidence>
<sequence>MIPRWLRVVFWANLVAQSGIIVTGAIVRVTGSGLGCPNWPDCANGSITPTPYQEESWHKYVEFGNRTLTFLLVVLSIAALVGSIIVVVRRRASVFTGPRSRTLLLLSAIPVLGTFAQAVLGGITVLTGLNPLIVAGHFLVSIALVAGCVNLVVRASEIGLTPRPMVATPVLWLGRVLVVVSAGVVTLGTIVTGSGPHSGDAQTPNRLGFDPRTVAWLHADIVLLFVGLLIGLIVAIHLVEAPRRTRNLAWTLLAITIWQGLIGYTQYFTGVPWLLVTVHVIGAVLLWIVVLFLLLSMQDRGKALGLGQERVQSNK</sequence>
<keyword evidence="9 12" id="KW-0472">Membrane</keyword>
<evidence type="ECO:0000256" key="3">
    <source>
        <dbReference type="ARBA" id="ARBA00022692"/>
    </source>
</evidence>
<evidence type="ECO:0000256" key="4">
    <source>
        <dbReference type="ARBA" id="ARBA00022723"/>
    </source>
</evidence>
<feature type="transmembrane region" description="Helical" evidence="12">
    <location>
        <begin position="215"/>
        <end position="236"/>
    </location>
</feature>
<dbReference type="GO" id="GO:0006784">
    <property type="term" value="P:heme A biosynthetic process"/>
    <property type="evidence" value="ECO:0007669"/>
    <property type="project" value="InterPro"/>
</dbReference>
<evidence type="ECO:0000256" key="8">
    <source>
        <dbReference type="ARBA" id="ARBA00023133"/>
    </source>
</evidence>
<evidence type="ECO:0000256" key="10">
    <source>
        <dbReference type="ARBA" id="ARBA00023157"/>
    </source>
</evidence>
<evidence type="ECO:0000256" key="1">
    <source>
        <dbReference type="ARBA" id="ARBA00004141"/>
    </source>
</evidence>
<dbReference type="InterPro" id="IPR050450">
    <property type="entry name" value="COX15/CtaA_HemeA_synthase"/>
</dbReference>
<keyword evidence="5 12" id="KW-1133">Transmembrane helix</keyword>
<keyword evidence="3 12" id="KW-0812">Transmembrane</keyword>
<comment type="pathway">
    <text evidence="11">Porphyrin-containing compound metabolism.</text>
</comment>
<feature type="transmembrane region" description="Helical" evidence="12">
    <location>
        <begin position="132"/>
        <end position="153"/>
    </location>
</feature>
<keyword evidence="2" id="KW-1003">Cell membrane</keyword>
<evidence type="ECO:0000256" key="5">
    <source>
        <dbReference type="ARBA" id="ARBA00022989"/>
    </source>
</evidence>
<dbReference type="PANTHER" id="PTHR35457">
    <property type="entry name" value="HEME A SYNTHASE"/>
    <property type="match status" value="1"/>
</dbReference>
<name>A0A6J7G9R9_9ZZZZ</name>
<dbReference type="AlphaFoldDB" id="A0A6J7G9R9"/>
<evidence type="ECO:0000256" key="12">
    <source>
        <dbReference type="SAM" id="Phobius"/>
    </source>
</evidence>
<evidence type="ECO:0000256" key="7">
    <source>
        <dbReference type="ARBA" id="ARBA00023004"/>
    </source>
</evidence>
<feature type="transmembrane region" description="Helical" evidence="12">
    <location>
        <begin position="68"/>
        <end position="88"/>
    </location>
</feature>
<evidence type="ECO:0000256" key="2">
    <source>
        <dbReference type="ARBA" id="ARBA00022475"/>
    </source>
</evidence>
<dbReference type="PANTHER" id="PTHR35457:SF1">
    <property type="entry name" value="HEME A SYNTHASE"/>
    <property type="match status" value="1"/>
</dbReference>
<dbReference type="EMBL" id="CAFBMR010000004">
    <property type="protein sequence ID" value="CAB4903248.1"/>
    <property type="molecule type" value="Genomic_DNA"/>
</dbReference>
<dbReference type="GO" id="GO:0016491">
    <property type="term" value="F:oxidoreductase activity"/>
    <property type="evidence" value="ECO:0007669"/>
    <property type="project" value="UniProtKB-KW"/>
</dbReference>
<dbReference type="GO" id="GO:0016020">
    <property type="term" value="C:membrane"/>
    <property type="evidence" value="ECO:0007669"/>
    <property type="project" value="UniProtKB-SubCell"/>
</dbReference>
<evidence type="ECO:0000256" key="9">
    <source>
        <dbReference type="ARBA" id="ARBA00023136"/>
    </source>
</evidence>
<keyword evidence="10" id="KW-1015">Disulfide bond</keyword>
<feature type="transmembrane region" description="Helical" evidence="12">
    <location>
        <begin position="173"/>
        <end position="195"/>
    </location>
</feature>
<evidence type="ECO:0000256" key="11">
    <source>
        <dbReference type="ARBA" id="ARBA00023444"/>
    </source>
</evidence>
<feature type="transmembrane region" description="Helical" evidence="12">
    <location>
        <begin position="273"/>
        <end position="295"/>
    </location>
</feature>
<keyword evidence="4" id="KW-0479">Metal-binding</keyword>